<dbReference type="AlphaFoldDB" id="A0A1D2QRY2"/>
<evidence type="ECO:0000313" key="2">
    <source>
        <dbReference type="Proteomes" id="UP000242502"/>
    </source>
</evidence>
<dbReference type="InterPro" id="IPR011042">
    <property type="entry name" value="6-blade_b-propeller_TolB-like"/>
</dbReference>
<evidence type="ECO:0008006" key="3">
    <source>
        <dbReference type="Google" id="ProtNLM"/>
    </source>
</evidence>
<dbReference type="Proteomes" id="UP000242502">
    <property type="component" value="Unassembled WGS sequence"/>
</dbReference>
<dbReference type="Gene3D" id="2.120.10.30">
    <property type="entry name" value="TolB, C-terminal domain"/>
    <property type="match status" value="1"/>
</dbReference>
<organism evidence="1 2">
    <name type="scientific">Candidatus Endobugula sertula</name>
    <name type="common">Bugula neritina bacterial symbiont</name>
    <dbReference type="NCBI Taxonomy" id="62101"/>
    <lineage>
        <taxon>Bacteria</taxon>
        <taxon>Pseudomonadati</taxon>
        <taxon>Pseudomonadota</taxon>
        <taxon>Gammaproteobacteria</taxon>
        <taxon>Cellvibrionales</taxon>
        <taxon>Cellvibrionaceae</taxon>
        <taxon>Candidatus Endobugula</taxon>
    </lineage>
</organism>
<accession>A0A1D2QRY2</accession>
<evidence type="ECO:0000313" key="1">
    <source>
        <dbReference type="EMBL" id="ODS24346.1"/>
    </source>
</evidence>
<comment type="caution">
    <text evidence="1">The sequence shown here is derived from an EMBL/GenBank/DDBJ whole genome shotgun (WGS) entry which is preliminary data.</text>
</comment>
<dbReference type="EMBL" id="MDLC01000010">
    <property type="protein sequence ID" value="ODS24346.1"/>
    <property type="molecule type" value="Genomic_DNA"/>
</dbReference>
<sequence length="282" mass="31579">MSVVMAADKKDCDYWPVGMVFVGLTDQGWQTYGVLQAGQPPQLLAIPSETRTPILSLAEKTVFYIDEAAQVSAFSLSDKQAITLLSPSIDASYAQPEIDENNHALYVVQLKQGKSVDTDIVKLNLATQQTTPVITQRSAQFESHLSAPWLYYSHVHCVLGCGHIIQEIWRYHTVSSQAEQVTLLNTISRQPAVDQDNQWLYFSSNVAGNYHIYRQSLTQHHAQPEPLTQGAVTDRSPAPYQDTLYFIRQQVGQVALMCRTQQGKLYSLPLPKGITQLRDLEV</sequence>
<dbReference type="STRING" id="62101.AB835_04055"/>
<name>A0A1D2QRY2_9GAMM</name>
<reference evidence="1 2" key="1">
    <citation type="journal article" date="2016" name="Appl. Environ. Microbiol.">
        <title>Lack of Overt Genome Reduction in the Bryostatin-Producing Bryozoan Symbiont "Candidatus Endobugula sertula".</title>
        <authorList>
            <person name="Miller I.J."/>
            <person name="Vanee N."/>
            <person name="Fong S.S."/>
            <person name="Lim-Fong G.E."/>
            <person name="Kwan J.C."/>
        </authorList>
    </citation>
    <scope>NUCLEOTIDE SEQUENCE [LARGE SCALE GENOMIC DNA]</scope>
    <source>
        <strain evidence="1">AB1-4</strain>
    </source>
</reference>
<gene>
    <name evidence="1" type="ORF">AB835_04055</name>
</gene>
<proteinExistence type="predicted"/>
<protein>
    <recommendedName>
        <fullName evidence="3">DUF5050 domain-containing protein</fullName>
    </recommendedName>
</protein>
<dbReference type="SUPFAM" id="SSF69304">
    <property type="entry name" value="Tricorn protease N-terminal domain"/>
    <property type="match status" value="1"/>
</dbReference>